<keyword evidence="4 7" id="KW-0689">Ribosomal protein</keyword>
<dbReference type="GO" id="GO:0019843">
    <property type="term" value="F:rRNA binding"/>
    <property type="evidence" value="ECO:0007669"/>
    <property type="project" value="UniProtKB-KW"/>
</dbReference>
<evidence type="ECO:0000256" key="6">
    <source>
        <dbReference type="ARBA" id="ARBA00025084"/>
    </source>
</evidence>
<dbReference type="GO" id="GO:0022625">
    <property type="term" value="C:cytosolic large ribosomal subunit"/>
    <property type="evidence" value="ECO:0007669"/>
    <property type="project" value="TreeGrafter"/>
</dbReference>
<proteinExistence type="inferred from homology"/>
<evidence type="ECO:0000313" key="11">
    <source>
        <dbReference type="EMBL" id="SFP19492.1"/>
    </source>
</evidence>
<protein>
    <recommendedName>
        <fullName evidence="9">50S ribosomal protein L22</fullName>
    </recommendedName>
</protein>
<dbReference type="InterPro" id="IPR036394">
    <property type="entry name" value="Ribosomal_uL22_sf"/>
</dbReference>
<evidence type="ECO:0000256" key="10">
    <source>
        <dbReference type="SAM" id="MobiDB-lite"/>
    </source>
</evidence>
<evidence type="ECO:0000256" key="5">
    <source>
        <dbReference type="ARBA" id="ARBA00023274"/>
    </source>
</evidence>
<feature type="region of interest" description="Disordered" evidence="10">
    <location>
        <begin position="115"/>
        <end position="137"/>
    </location>
</feature>
<evidence type="ECO:0000256" key="7">
    <source>
        <dbReference type="RuleBase" id="RU004005"/>
    </source>
</evidence>
<dbReference type="InterPro" id="IPR047867">
    <property type="entry name" value="Ribosomal_uL22_bac/org-type"/>
</dbReference>
<dbReference type="Proteomes" id="UP000199137">
    <property type="component" value="Unassembled WGS sequence"/>
</dbReference>
<dbReference type="Gene3D" id="3.90.470.10">
    <property type="entry name" value="Ribosomal protein L22/L17"/>
    <property type="match status" value="1"/>
</dbReference>
<comment type="function">
    <text evidence="1">The globular domain of the protein is located near the polypeptide exit tunnel on the outside of the subunit, while an extended beta-hairpin is found that lines the wall of the exit tunnel in the center of the 70S ribosome.</text>
</comment>
<dbReference type="EMBL" id="FOWC01000004">
    <property type="protein sequence ID" value="SFP19492.1"/>
    <property type="molecule type" value="Genomic_DNA"/>
</dbReference>
<comment type="function">
    <text evidence="9">This protein binds specifically to 23S rRNA; its binding is stimulated by other ribosomal proteins, e.g., L4, L17, and L20. It is important during the early stages of 50S assembly. It makes multiple contacts with different domains of the 23S rRNA in the assembled 50S subunit and ribosome.</text>
</comment>
<dbReference type="GO" id="GO:0006412">
    <property type="term" value="P:translation"/>
    <property type="evidence" value="ECO:0007669"/>
    <property type="project" value="InterPro"/>
</dbReference>
<keyword evidence="8" id="KW-0694">RNA-binding</keyword>
<comment type="function">
    <text evidence="6">This protein binds specifically to 23S rRNA; its binding is stimulated by other ribosomal proteins, e.g. L4, L17, and L20. It is important during the early stages of 50S assembly. It makes multiple contacts with different domains of the 23S rRNA in the assembled 50S subunit and ribosome.</text>
</comment>
<comment type="similarity">
    <text evidence="2 7">Belongs to the universal ribosomal protein uL22 family.</text>
</comment>
<gene>
    <name evidence="11" type="ORF">SAMN05421854_104337</name>
</gene>
<evidence type="ECO:0000313" key="12">
    <source>
        <dbReference type="Proteomes" id="UP000199137"/>
    </source>
</evidence>
<organism evidence="11 12">
    <name type="scientific">Amycolatopsis rubida</name>
    <dbReference type="NCBI Taxonomy" id="112413"/>
    <lineage>
        <taxon>Bacteria</taxon>
        <taxon>Bacillati</taxon>
        <taxon>Actinomycetota</taxon>
        <taxon>Actinomycetes</taxon>
        <taxon>Pseudonocardiales</taxon>
        <taxon>Pseudonocardiaceae</taxon>
        <taxon>Amycolatopsis</taxon>
    </lineage>
</organism>
<dbReference type="GO" id="GO:0003735">
    <property type="term" value="F:structural constituent of ribosome"/>
    <property type="evidence" value="ECO:0007669"/>
    <property type="project" value="InterPro"/>
</dbReference>
<dbReference type="PANTHER" id="PTHR13501">
    <property type="entry name" value="CHLOROPLAST 50S RIBOSOMAL PROTEIN L22-RELATED"/>
    <property type="match status" value="1"/>
</dbReference>
<comment type="subunit">
    <text evidence="3 8">Part of the 50S ribosomal subunit.</text>
</comment>
<dbReference type="InterPro" id="IPR001063">
    <property type="entry name" value="Ribosomal_uL22"/>
</dbReference>
<dbReference type="AlphaFoldDB" id="A0A1I5NCQ9"/>
<dbReference type="PANTHER" id="PTHR13501:SF8">
    <property type="entry name" value="LARGE RIBOSOMAL SUBUNIT PROTEIN UL22M"/>
    <property type="match status" value="1"/>
</dbReference>
<dbReference type="Pfam" id="PF00237">
    <property type="entry name" value="Ribosomal_L22"/>
    <property type="match status" value="1"/>
</dbReference>
<keyword evidence="8" id="KW-0699">rRNA-binding</keyword>
<dbReference type="RefSeq" id="WP_093574061.1">
    <property type="nucleotide sequence ID" value="NZ_FOWC01000004.1"/>
</dbReference>
<accession>A0A1I5NCQ9</accession>
<dbReference type="SUPFAM" id="SSF54843">
    <property type="entry name" value="Ribosomal protein L22"/>
    <property type="match status" value="1"/>
</dbReference>
<dbReference type="STRING" id="112413.SAMN05421854_104337"/>
<evidence type="ECO:0000256" key="9">
    <source>
        <dbReference type="RuleBase" id="RU004008"/>
    </source>
</evidence>
<evidence type="ECO:0000256" key="1">
    <source>
        <dbReference type="ARBA" id="ARBA00003478"/>
    </source>
</evidence>
<name>A0A1I5NCQ9_9PSEU</name>
<evidence type="ECO:0000256" key="2">
    <source>
        <dbReference type="ARBA" id="ARBA00009451"/>
    </source>
</evidence>
<evidence type="ECO:0000256" key="4">
    <source>
        <dbReference type="ARBA" id="ARBA00022980"/>
    </source>
</evidence>
<sequence length="137" mass="15025">MIEESLGERYIGHDGEARISPAYAARVLAHIHGMPVPRALHVLRFNPAVICPQIARIVQRAAADAARRSHHRPETLVVGDGLVGDGQDVIRVRRQAHGTADWITTKTTEITVEVRPNDRNPTGSRVATGDTTRKESL</sequence>
<keyword evidence="5 7" id="KW-0687">Ribonucleoprotein</keyword>
<evidence type="ECO:0000256" key="8">
    <source>
        <dbReference type="RuleBase" id="RU004006"/>
    </source>
</evidence>
<evidence type="ECO:0000256" key="3">
    <source>
        <dbReference type="ARBA" id="ARBA00011838"/>
    </source>
</evidence>
<reference evidence="11 12" key="1">
    <citation type="submission" date="2016-10" db="EMBL/GenBank/DDBJ databases">
        <authorList>
            <person name="de Groot N.N."/>
        </authorList>
    </citation>
    <scope>NUCLEOTIDE SEQUENCE [LARGE SCALE GENOMIC DNA]</scope>
    <source>
        <strain evidence="11 12">DSM 44637</strain>
    </source>
</reference>